<evidence type="ECO:0000313" key="2">
    <source>
        <dbReference type="EMBL" id="MFD1734943.1"/>
    </source>
</evidence>
<keyword evidence="3" id="KW-1185">Reference proteome</keyword>
<dbReference type="NCBIfam" id="TIGR02988">
    <property type="entry name" value="YaaA_near_RecF"/>
    <property type="match status" value="1"/>
</dbReference>
<sequence length="74" mass="8477">MSKKVTIHTEYITLGQFLKLADVIDSGGMAKWFLEEHHITVNGEEENRRGKKLRNGDLIEIEGKGTYTIETQEK</sequence>
<protein>
    <submittedName>
        <fullName evidence="2">S4 domain-containing protein YaaA</fullName>
    </submittedName>
</protein>
<organism evidence="2 3">
    <name type="scientific">Bacillus salitolerans</name>
    <dbReference type="NCBI Taxonomy" id="1437434"/>
    <lineage>
        <taxon>Bacteria</taxon>
        <taxon>Bacillati</taxon>
        <taxon>Bacillota</taxon>
        <taxon>Bacilli</taxon>
        <taxon>Bacillales</taxon>
        <taxon>Bacillaceae</taxon>
        <taxon>Bacillus</taxon>
    </lineage>
</organism>
<dbReference type="InterPro" id="IPR036986">
    <property type="entry name" value="S4_RNA-bd_sf"/>
</dbReference>
<dbReference type="InterPro" id="IPR014330">
    <property type="entry name" value="RNA-bd_S4-rel_YaaA"/>
</dbReference>
<dbReference type="SUPFAM" id="SSF55174">
    <property type="entry name" value="Alpha-L RNA-binding motif"/>
    <property type="match status" value="1"/>
</dbReference>
<accession>A0ABW4LIV0</accession>
<reference evidence="3" key="1">
    <citation type="journal article" date="2019" name="Int. J. Syst. Evol. Microbiol.">
        <title>The Global Catalogue of Microorganisms (GCM) 10K type strain sequencing project: providing services to taxonomists for standard genome sequencing and annotation.</title>
        <authorList>
            <consortium name="The Broad Institute Genomics Platform"/>
            <consortium name="The Broad Institute Genome Sequencing Center for Infectious Disease"/>
            <person name="Wu L."/>
            <person name="Ma J."/>
        </authorList>
    </citation>
    <scope>NUCLEOTIDE SEQUENCE [LARGE SCALE GENOMIC DNA]</scope>
    <source>
        <strain evidence="3">CCUG 49339</strain>
    </source>
</reference>
<keyword evidence="1" id="KW-0694">RNA-binding</keyword>
<evidence type="ECO:0000256" key="1">
    <source>
        <dbReference type="PROSITE-ProRule" id="PRU00182"/>
    </source>
</evidence>
<name>A0ABW4LIV0_9BACI</name>
<dbReference type="Gene3D" id="3.10.290.10">
    <property type="entry name" value="RNA-binding S4 domain"/>
    <property type="match status" value="1"/>
</dbReference>
<dbReference type="EMBL" id="JBHUEM010000001">
    <property type="protein sequence ID" value="MFD1734943.1"/>
    <property type="molecule type" value="Genomic_DNA"/>
</dbReference>
<proteinExistence type="predicted"/>
<dbReference type="PROSITE" id="PS50889">
    <property type="entry name" value="S4"/>
    <property type="match status" value="1"/>
</dbReference>
<dbReference type="Pfam" id="PF13275">
    <property type="entry name" value="S4_2"/>
    <property type="match status" value="1"/>
</dbReference>
<gene>
    <name evidence="2" type="primary">yaaA</name>
    <name evidence="2" type="ORF">ACFSCX_00030</name>
</gene>
<dbReference type="Proteomes" id="UP001597214">
    <property type="component" value="Unassembled WGS sequence"/>
</dbReference>
<dbReference type="CDD" id="cd00165">
    <property type="entry name" value="S4"/>
    <property type="match status" value="1"/>
</dbReference>
<evidence type="ECO:0000313" key="3">
    <source>
        <dbReference type="Proteomes" id="UP001597214"/>
    </source>
</evidence>
<dbReference type="RefSeq" id="WP_377926026.1">
    <property type="nucleotide sequence ID" value="NZ_JBHUEM010000001.1"/>
</dbReference>
<comment type="caution">
    <text evidence="2">The sequence shown here is derived from an EMBL/GenBank/DDBJ whole genome shotgun (WGS) entry which is preliminary data.</text>
</comment>